<evidence type="ECO:0000313" key="2">
    <source>
        <dbReference type="EMBL" id="OAP60328.1"/>
    </source>
</evidence>
<proteinExistence type="predicted"/>
<dbReference type="GeneID" id="30009498"/>
<feature type="compositionally biased region" description="Polar residues" evidence="1">
    <location>
        <begin position="50"/>
        <end position="59"/>
    </location>
</feature>
<dbReference type="AlphaFoldDB" id="A0A178ZKJ9"/>
<organism evidence="2 3">
    <name type="scientific">Fonsecaea erecta</name>
    <dbReference type="NCBI Taxonomy" id="1367422"/>
    <lineage>
        <taxon>Eukaryota</taxon>
        <taxon>Fungi</taxon>
        <taxon>Dikarya</taxon>
        <taxon>Ascomycota</taxon>
        <taxon>Pezizomycotina</taxon>
        <taxon>Eurotiomycetes</taxon>
        <taxon>Chaetothyriomycetidae</taxon>
        <taxon>Chaetothyriales</taxon>
        <taxon>Herpotrichiellaceae</taxon>
        <taxon>Fonsecaea</taxon>
    </lineage>
</organism>
<gene>
    <name evidence="2" type="ORF">AYL99_05330</name>
</gene>
<comment type="caution">
    <text evidence="2">The sequence shown here is derived from an EMBL/GenBank/DDBJ whole genome shotgun (WGS) entry which is preliminary data.</text>
</comment>
<name>A0A178ZKJ9_9EURO</name>
<dbReference type="Proteomes" id="UP000078343">
    <property type="component" value="Unassembled WGS sequence"/>
</dbReference>
<sequence length="125" mass="14121">MNPVNSENSSGPRRSESISSLPAPLQDLVDEAEKERELYEDTWSRIPGPQASTQANQPKKPSKEQGAKRSFLKKPRLPTSLQRLVDKAEVEREVYEDSWSSRIPRALGWGKYSKKQAAKKPETKA</sequence>
<keyword evidence="3" id="KW-1185">Reference proteome</keyword>
<feature type="region of interest" description="Disordered" evidence="1">
    <location>
        <begin position="1"/>
        <end position="79"/>
    </location>
</feature>
<feature type="compositionally biased region" description="Low complexity" evidence="1">
    <location>
        <begin position="9"/>
        <end position="20"/>
    </location>
</feature>
<dbReference type="EMBL" id="LVYI01000004">
    <property type="protein sequence ID" value="OAP60328.1"/>
    <property type="molecule type" value="Genomic_DNA"/>
</dbReference>
<dbReference type="OrthoDB" id="4152801at2759"/>
<feature type="compositionally biased region" description="Basic and acidic residues" evidence="1">
    <location>
        <begin position="31"/>
        <end position="43"/>
    </location>
</feature>
<protein>
    <submittedName>
        <fullName evidence="2">Uncharacterized protein</fullName>
    </submittedName>
</protein>
<evidence type="ECO:0000256" key="1">
    <source>
        <dbReference type="SAM" id="MobiDB-lite"/>
    </source>
</evidence>
<accession>A0A178ZKJ9</accession>
<dbReference type="RefSeq" id="XP_018693695.1">
    <property type="nucleotide sequence ID" value="XM_018836842.1"/>
</dbReference>
<reference evidence="2 3" key="1">
    <citation type="submission" date="2016-04" db="EMBL/GenBank/DDBJ databases">
        <title>Draft genome of Fonsecaea erecta CBS 125763.</title>
        <authorList>
            <person name="Weiss V.A."/>
            <person name="Vicente V.A."/>
            <person name="Raittz R.T."/>
            <person name="Moreno L.F."/>
            <person name="De Souza E.M."/>
            <person name="Pedrosa F.O."/>
            <person name="Steffens M.B."/>
            <person name="Faoro H."/>
            <person name="Tadra-Sfeir M.Z."/>
            <person name="Najafzadeh M.J."/>
            <person name="Felipe M.S."/>
            <person name="Teixeira M."/>
            <person name="Sun J."/>
            <person name="Xi L."/>
            <person name="Gomes R."/>
            <person name="De Azevedo C.M."/>
            <person name="Salgado C.G."/>
            <person name="Da Silva M.B."/>
            <person name="Nascimento M.F."/>
            <person name="Queiroz-Telles F."/>
            <person name="Attili D.S."/>
            <person name="Gorbushina A."/>
        </authorList>
    </citation>
    <scope>NUCLEOTIDE SEQUENCE [LARGE SCALE GENOMIC DNA]</scope>
    <source>
        <strain evidence="2 3">CBS 125763</strain>
    </source>
</reference>
<evidence type="ECO:0000313" key="3">
    <source>
        <dbReference type="Proteomes" id="UP000078343"/>
    </source>
</evidence>